<keyword evidence="2" id="KW-1185">Reference proteome</keyword>
<dbReference type="SMART" id="SM00304">
    <property type="entry name" value="HAMP"/>
    <property type="match status" value="1"/>
</dbReference>
<dbReference type="PANTHER" id="PTHR44757:SF2">
    <property type="entry name" value="BIOFILM ARCHITECTURE MAINTENANCE PROTEIN MBAA"/>
    <property type="match status" value="1"/>
</dbReference>
<dbReference type="AlphaFoldDB" id="A0A7X5F3H7"/>
<organism evidence="1 2">
    <name type="scientific">Pannonibacter tanglangensis</name>
    <dbReference type="NCBI Taxonomy" id="2750084"/>
    <lineage>
        <taxon>Bacteria</taxon>
        <taxon>Pseudomonadati</taxon>
        <taxon>Pseudomonadota</taxon>
        <taxon>Alphaproteobacteria</taxon>
        <taxon>Hyphomicrobiales</taxon>
        <taxon>Stappiaceae</taxon>
        <taxon>Pannonibacter</taxon>
    </lineage>
</organism>
<dbReference type="CDD" id="cd01948">
    <property type="entry name" value="EAL"/>
    <property type="match status" value="1"/>
</dbReference>
<dbReference type="SMART" id="SM00052">
    <property type="entry name" value="EAL"/>
    <property type="match status" value="1"/>
</dbReference>
<evidence type="ECO:0000313" key="1">
    <source>
        <dbReference type="EMBL" id="NBN79083.1"/>
    </source>
</evidence>
<dbReference type="InterPro" id="IPR029787">
    <property type="entry name" value="Nucleotide_cyclase"/>
</dbReference>
<evidence type="ECO:0000313" key="2">
    <source>
        <dbReference type="Proteomes" id="UP000586722"/>
    </source>
</evidence>
<dbReference type="Pfam" id="PF00563">
    <property type="entry name" value="EAL"/>
    <property type="match status" value="1"/>
</dbReference>
<dbReference type="InterPro" id="IPR043128">
    <property type="entry name" value="Rev_trsase/Diguanyl_cyclase"/>
</dbReference>
<gene>
    <name evidence="1" type="ORF">GWI72_12465</name>
</gene>
<dbReference type="Gene3D" id="3.30.70.270">
    <property type="match status" value="1"/>
</dbReference>
<dbReference type="CDD" id="cd06225">
    <property type="entry name" value="HAMP"/>
    <property type="match status" value="1"/>
</dbReference>
<dbReference type="PROSITE" id="PS50883">
    <property type="entry name" value="EAL"/>
    <property type="match status" value="1"/>
</dbReference>
<dbReference type="GO" id="GO:0007165">
    <property type="term" value="P:signal transduction"/>
    <property type="evidence" value="ECO:0007669"/>
    <property type="project" value="InterPro"/>
</dbReference>
<dbReference type="InterPro" id="IPR035919">
    <property type="entry name" value="EAL_sf"/>
</dbReference>
<dbReference type="PROSITE" id="PS50887">
    <property type="entry name" value="GGDEF"/>
    <property type="match status" value="1"/>
</dbReference>
<dbReference type="CDD" id="cd01949">
    <property type="entry name" value="GGDEF"/>
    <property type="match status" value="1"/>
</dbReference>
<dbReference type="InterPro" id="IPR000160">
    <property type="entry name" value="GGDEF_dom"/>
</dbReference>
<reference evidence="2" key="1">
    <citation type="submission" date="2020-01" db="EMBL/GenBank/DDBJ databases">
        <authorList>
            <person name="Fang Y."/>
            <person name="Sun R."/>
            <person name="Nie L."/>
            <person name="He J."/>
            <person name="Hao L."/>
            <person name="Wang L."/>
            <person name="Su S."/>
            <person name="Lv E."/>
            <person name="Zhang Z."/>
            <person name="Xie R."/>
            <person name="Liu H."/>
        </authorList>
    </citation>
    <scope>NUCLEOTIDE SEQUENCE [LARGE SCALE GENOMIC DNA]</scope>
    <source>
        <strain evidence="2">XCT-53</strain>
    </source>
</reference>
<accession>A0A7X5F3H7</accession>
<dbReference type="Pfam" id="PF00990">
    <property type="entry name" value="GGDEF"/>
    <property type="match status" value="1"/>
</dbReference>
<dbReference type="Proteomes" id="UP000586722">
    <property type="component" value="Unassembled WGS sequence"/>
</dbReference>
<name>A0A7X5F3H7_9HYPH</name>
<dbReference type="InterPro" id="IPR003660">
    <property type="entry name" value="HAMP_dom"/>
</dbReference>
<comment type="caution">
    <text evidence="1">The sequence shown here is derived from an EMBL/GenBank/DDBJ whole genome shotgun (WGS) entry which is preliminary data.</text>
</comment>
<dbReference type="Gene3D" id="6.10.340.10">
    <property type="match status" value="1"/>
</dbReference>
<proteinExistence type="predicted"/>
<dbReference type="EMBL" id="JAABLQ010000001">
    <property type="protein sequence ID" value="NBN79083.1"/>
    <property type="molecule type" value="Genomic_DNA"/>
</dbReference>
<dbReference type="SMART" id="SM00267">
    <property type="entry name" value="GGDEF"/>
    <property type="match status" value="1"/>
</dbReference>
<dbReference type="GO" id="GO:0016020">
    <property type="term" value="C:membrane"/>
    <property type="evidence" value="ECO:0007669"/>
    <property type="project" value="InterPro"/>
</dbReference>
<sequence length="690" mass="75213">MVGVASYLDYRDEEAKALANIRAVANTVSRLAIPQLTNHHYLIMAQELESIAASGMVQTAKVYDPKRSILIDSDPATSLFDRSPVAPLLTEAVTAAQPIERIDSAGVHVALPVWSRDGRIVIGAVLVSARHPDLAAIVAPIWERNAIVAALLLALAVPLVLKFGSSFLEPIQELTRIAHQISGGDMDVRFPTERVDEIGVLARAYGGMMQQIRSSMEQINKLAFLDGVTGLPNREFFRQHFARWQKHADGSPRRMAVMFIDLDRFKRVNDSYGHDCGDLLLGQIARRFETILLGDRAGESPGAMVHGPLRRMARFGGDEFALLMPLPDSGLEPAVSLAERLLAAVEEPCLVNGQELTVGASIGLAVYPDDGTDVSAILKHADIAMYAAKAAGGNTLRVYSHSDGEVPARERLRLETDLRVALASDQITVFFQPKVDVDTGHVTGAEALARWNHPRRGLLTPGAFIEIAEETGLILRLGDRVLELACRQGRAWIDAGQPLPLAVNVSMRQLEWAGYTDRVLEILEATGFPPSMLELELTETVAMANSEQVRLVTERLRRAGIRFAIDDFGTGYSSLGHLQHLPFDTFKIDRSFISGLEVEGSNRLIVETILSMARSLNYEVVAEGVETLEQLEVLRATGCKTAQGYLFGMPMAATMFASWRRAFQPAVPPSALPSLAAARPGSGQERPAVA</sequence>
<dbReference type="InterPro" id="IPR052155">
    <property type="entry name" value="Biofilm_reg_signaling"/>
</dbReference>
<dbReference type="PANTHER" id="PTHR44757">
    <property type="entry name" value="DIGUANYLATE CYCLASE DGCP"/>
    <property type="match status" value="1"/>
</dbReference>
<dbReference type="NCBIfam" id="TIGR00254">
    <property type="entry name" value="GGDEF"/>
    <property type="match status" value="1"/>
</dbReference>
<dbReference type="SUPFAM" id="SSF158472">
    <property type="entry name" value="HAMP domain-like"/>
    <property type="match status" value="1"/>
</dbReference>
<dbReference type="Gene3D" id="3.20.20.450">
    <property type="entry name" value="EAL domain"/>
    <property type="match status" value="1"/>
</dbReference>
<dbReference type="InterPro" id="IPR001633">
    <property type="entry name" value="EAL_dom"/>
</dbReference>
<protein>
    <submittedName>
        <fullName evidence="1">EAL domain-containing protein</fullName>
    </submittedName>
</protein>
<dbReference type="PROSITE" id="PS50885">
    <property type="entry name" value="HAMP"/>
    <property type="match status" value="1"/>
</dbReference>
<dbReference type="SUPFAM" id="SSF141868">
    <property type="entry name" value="EAL domain-like"/>
    <property type="match status" value="1"/>
</dbReference>
<dbReference type="Pfam" id="PF00672">
    <property type="entry name" value="HAMP"/>
    <property type="match status" value="1"/>
</dbReference>
<dbReference type="SUPFAM" id="SSF55073">
    <property type="entry name" value="Nucleotide cyclase"/>
    <property type="match status" value="1"/>
</dbReference>